<dbReference type="KEGG" id="sti:Sthe_0567"/>
<keyword evidence="1" id="KW-0732">Signal</keyword>
<feature type="domain" description="Anti-sigma K factor RskA C-terminal" evidence="2">
    <location>
        <begin position="11"/>
        <end position="134"/>
    </location>
</feature>
<proteinExistence type="predicted"/>
<dbReference type="STRING" id="479434.Sthe_0567"/>
<dbReference type="GO" id="GO:0005886">
    <property type="term" value="C:plasma membrane"/>
    <property type="evidence" value="ECO:0007669"/>
    <property type="project" value="InterPro"/>
</dbReference>
<feature type="signal peptide" evidence="1">
    <location>
        <begin position="1"/>
        <end position="26"/>
    </location>
</feature>
<dbReference type="InParanoid" id="D1C188"/>
<evidence type="ECO:0000256" key="1">
    <source>
        <dbReference type="SAM" id="SignalP"/>
    </source>
</evidence>
<evidence type="ECO:0000259" key="2">
    <source>
        <dbReference type="Pfam" id="PF10099"/>
    </source>
</evidence>
<dbReference type="Proteomes" id="UP000002027">
    <property type="component" value="Chromosome 1"/>
</dbReference>
<dbReference type="HOGENOM" id="CLU_1189462_0_0_0"/>
<gene>
    <name evidence="3" type="ordered locus">Sthe_0567</name>
</gene>
<organism evidence="3 4">
    <name type="scientific">Sphaerobacter thermophilus (strain ATCC 49802 / DSM 20745 / KCCM 41009 / NCIMB 13125 / S 6022)</name>
    <dbReference type="NCBI Taxonomy" id="479434"/>
    <lineage>
        <taxon>Bacteria</taxon>
        <taxon>Pseudomonadati</taxon>
        <taxon>Thermomicrobiota</taxon>
        <taxon>Thermomicrobia</taxon>
        <taxon>Sphaerobacterales</taxon>
        <taxon>Sphaerobacterineae</taxon>
        <taxon>Sphaerobacteraceae</taxon>
        <taxon>Sphaerobacter</taxon>
    </lineage>
</organism>
<keyword evidence="4" id="KW-1185">Reference proteome</keyword>
<dbReference type="RefSeq" id="WP_012871052.1">
    <property type="nucleotide sequence ID" value="NC_013523.1"/>
</dbReference>
<name>D1C188_SPHTD</name>
<dbReference type="Pfam" id="PF10099">
    <property type="entry name" value="RskA_C"/>
    <property type="match status" value="1"/>
</dbReference>
<evidence type="ECO:0000313" key="4">
    <source>
        <dbReference type="Proteomes" id="UP000002027"/>
    </source>
</evidence>
<dbReference type="AlphaFoldDB" id="D1C188"/>
<reference evidence="3 4" key="2">
    <citation type="journal article" date="2010" name="Stand. Genomic Sci.">
        <title>Complete genome sequence of Desulfohalobium retbaense type strain (HR(100)).</title>
        <authorList>
            <person name="Spring S."/>
            <person name="Nolan M."/>
            <person name="Lapidus A."/>
            <person name="Glavina Del Rio T."/>
            <person name="Copeland A."/>
            <person name="Tice H."/>
            <person name="Cheng J.F."/>
            <person name="Lucas S."/>
            <person name="Land M."/>
            <person name="Chen F."/>
            <person name="Bruce D."/>
            <person name="Goodwin L."/>
            <person name="Pitluck S."/>
            <person name="Ivanova N."/>
            <person name="Mavromatis K."/>
            <person name="Mikhailova N."/>
            <person name="Pati A."/>
            <person name="Chen A."/>
            <person name="Palaniappan K."/>
            <person name="Hauser L."/>
            <person name="Chang Y.J."/>
            <person name="Jeffries C.D."/>
            <person name="Munk C."/>
            <person name="Kiss H."/>
            <person name="Chain P."/>
            <person name="Han C."/>
            <person name="Brettin T."/>
            <person name="Detter J.C."/>
            <person name="Schuler E."/>
            <person name="Goker M."/>
            <person name="Rohde M."/>
            <person name="Bristow J."/>
            <person name="Eisen J.A."/>
            <person name="Markowitz V."/>
            <person name="Hugenholtz P."/>
            <person name="Kyrpides N.C."/>
            <person name="Klenk H.P."/>
        </authorList>
    </citation>
    <scope>NUCLEOTIDE SEQUENCE [LARGE SCALE GENOMIC DNA]</scope>
    <source>
        <strain evidence="4">ATCC 49802 / DSM 20745 / S 6022</strain>
    </source>
</reference>
<sequence length="210" mass="22330">MPSGWLRHLPAALLAVALVVAAVPHAAAESFPTRVIVSHVPTMATWGPADANGVVLVNLEEADIRADLVGLPALPSGERYQLWLMNSATGETYPLARFTAVEGSTTYVDQLLPEPIPDRGWDFVMVTVEPEPDPDPGPDARRVLVGSFPGTPAEIQQFPPTLPQTGQASQETGPGMPLALGANAALLVGLVALRRVRRQRRPVPGSTEEI</sequence>
<evidence type="ECO:0000313" key="3">
    <source>
        <dbReference type="EMBL" id="ACZ38005.1"/>
    </source>
</evidence>
<accession>D1C188</accession>
<dbReference type="eggNOG" id="ENOG5030XNH">
    <property type="taxonomic scope" value="Bacteria"/>
</dbReference>
<dbReference type="InterPro" id="IPR018764">
    <property type="entry name" value="RskA_C"/>
</dbReference>
<feature type="chain" id="PRO_5003021008" description="Anti-sigma K factor RskA C-terminal domain-containing protein" evidence="1">
    <location>
        <begin position="27"/>
        <end position="210"/>
    </location>
</feature>
<reference evidence="4" key="1">
    <citation type="submission" date="2009-11" db="EMBL/GenBank/DDBJ databases">
        <title>The complete chromosome 1 of Sphaerobacter thermophilus DSM 20745.</title>
        <authorList>
            <person name="Lucas S."/>
            <person name="Copeland A."/>
            <person name="Lapidus A."/>
            <person name="Glavina del Rio T."/>
            <person name="Dalin E."/>
            <person name="Tice H."/>
            <person name="Bruce D."/>
            <person name="Goodwin L."/>
            <person name="Pitluck S."/>
            <person name="Kyrpides N."/>
            <person name="Mavromatis K."/>
            <person name="Ivanova N."/>
            <person name="Mikhailova N."/>
            <person name="LaButti K.M."/>
            <person name="Clum A."/>
            <person name="Sun H.I."/>
            <person name="Brettin T."/>
            <person name="Detter J.C."/>
            <person name="Han C."/>
            <person name="Larimer F."/>
            <person name="Land M."/>
            <person name="Hauser L."/>
            <person name="Markowitz V."/>
            <person name="Cheng J.F."/>
            <person name="Hugenholtz P."/>
            <person name="Woyke T."/>
            <person name="Wu D."/>
            <person name="Steenblock K."/>
            <person name="Schneider S."/>
            <person name="Pukall R."/>
            <person name="Goeker M."/>
            <person name="Klenk H.P."/>
            <person name="Eisen J.A."/>
        </authorList>
    </citation>
    <scope>NUCLEOTIDE SEQUENCE [LARGE SCALE GENOMIC DNA]</scope>
    <source>
        <strain evidence="4">ATCC 49802 / DSM 20745 / S 6022</strain>
    </source>
</reference>
<dbReference type="EMBL" id="CP001823">
    <property type="protein sequence ID" value="ACZ38005.1"/>
    <property type="molecule type" value="Genomic_DNA"/>
</dbReference>
<protein>
    <recommendedName>
        <fullName evidence="2">Anti-sigma K factor RskA C-terminal domain-containing protein</fullName>
    </recommendedName>
</protein>